<comment type="caution">
    <text evidence="2">The sequence shown here is derived from an EMBL/GenBank/DDBJ whole genome shotgun (WGS) entry which is preliminary data.</text>
</comment>
<protein>
    <recommendedName>
        <fullName evidence="4">HTTM domain-containing protein</fullName>
    </recommendedName>
</protein>
<accession>A0A4R7RPM7</accession>
<proteinExistence type="predicted"/>
<keyword evidence="1" id="KW-1133">Transmembrane helix</keyword>
<evidence type="ECO:0000313" key="2">
    <source>
        <dbReference type="EMBL" id="TDU66606.1"/>
    </source>
</evidence>
<dbReference type="Proteomes" id="UP000295662">
    <property type="component" value="Unassembled WGS sequence"/>
</dbReference>
<keyword evidence="1" id="KW-0812">Transmembrane</keyword>
<feature type="transmembrane region" description="Helical" evidence="1">
    <location>
        <begin position="184"/>
        <end position="203"/>
    </location>
</feature>
<dbReference type="EMBL" id="SOCA01000008">
    <property type="protein sequence ID" value="TDU66606.1"/>
    <property type="molecule type" value="Genomic_DNA"/>
</dbReference>
<feature type="transmembrane region" description="Helical" evidence="1">
    <location>
        <begin position="252"/>
        <end position="272"/>
    </location>
</feature>
<keyword evidence="1" id="KW-0472">Membrane</keyword>
<keyword evidence="3" id="KW-1185">Reference proteome</keyword>
<sequence length="558" mass="64073">MILAMLQTLAAVLLVFGMYRLFRAPVGGWLRADYDSSSFLFSALLKNVTNLSFWGSMLLAAGFAWANRKQRAWGELLPGGRMHWVVAGLIVVLAWTGGLYPYNFFFGQAHWMDRTAILLLGLAAWRLPAFFPLLLYAVMVSYLQWRVQPLTDAEFTNRKLVLDMAWVLCAAGLARPVIQRWLPRAVYAGTLALLNACLIHYWIPGLAKLKIGMHHLDWLMNDELFNLTASTCVYGWTAFWNQEQLSLFLETVVPFGLPLKLFVLIVELALVTAFWSRRWFVCLSLGRVMLHAGIFVCSGDSFWNWILLQLAVTMAFVEWPSRKKDLVSAAPETSRTGPAAPVALPFFSWQTAIVAAASLLLTANSHMASNLAWFDSQLTERYNFYAVMQDGRRLYINPDFFEPYEFAFIQSQFHYFHEKQPEKILTRTFGAIHDAKVAQEVRQARTPEQMRLMIDKHGKEVRDPKRVAAFSVFLNRWFSHYWTWEGQASRTLHFLSPPLHAYVLSKAPPEQTYHGEKGVLRIQIEFERTFFDGQNFREMDKRIVHEVSLTDPASTRSE</sequence>
<name>A0A4R7RPM7_9BACT</name>
<evidence type="ECO:0000313" key="3">
    <source>
        <dbReference type="Proteomes" id="UP000295662"/>
    </source>
</evidence>
<feature type="transmembrane region" description="Helical" evidence="1">
    <location>
        <begin position="224"/>
        <end position="240"/>
    </location>
</feature>
<evidence type="ECO:0008006" key="4">
    <source>
        <dbReference type="Google" id="ProtNLM"/>
    </source>
</evidence>
<dbReference type="AlphaFoldDB" id="A0A4R7RPM7"/>
<feature type="transmembrane region" description="Helical" evidence="1">
    <location>
        <begin position="39"/>
        <end position="63"/>
    </location>
</feature>
<reference evidence="2 3" key="1">
    <citation type="submission" date="2019-03" db="EMBL/GenBank/DDBJ databases">
        <title>Genomic Encyclopedia of Archaeal and Bacterial Type Strains, Phase II (KMG-II): from individual species to whole genera.</title>
        <authorList>
            <person name="Goeker M."/>
        </authorList>
    </citation>
    <scope>NUCLEOTIDE SEQUENCE [LARGE SCALE GENOMIC DNA]</scope>
    <source>
        <strain evidence="2 3">ATCC 25309</strain>
    </source>
</reference>
<gene>
    <name evidence="2" type="ORF">EI77_03701</name>
</gene>
<feature type="transmembrane region" description="Helical" evidence="1">
    <location>
        <begin position="84"/>
        <end position="104"/>
    </location>
</feature>
<evidence type="ECO:0000256" key="1">
    <source>
        <dbReference type="SAM" id="Phobius"/>
    </source>
</evidence>
<feature type="transmembrane region" description="Helical" evidence="1">
    <location>
        <begin position="116"/>
        <end position="139"/>
    </location>
</feature>
<organism evidence="2 3">
    <name type="scientific">Prosthecobacter fusiformis</name>
    <dbReference type="NCBI Taxonomy" id="48464"/>
    <lineage>
        <taxon>Bacteria</taxon>
        <taxon>Pseudomonadati</taxon>
        <taxon>Verrucomicrobiota</taxon>
        <taxon>Verrucomicrobiia</taxon>
        <taxon>Verrucomicrobiales</taxon>
        <taxon>Verrucomicrobiaceae</taxon>
        <taxon>Prosthecobacter</taxon>
    </lineage>
</organism>